<keyword evidence="3" id="KW-1185">Reference proteome</keyword>
<feature type="transmembrane region" description="Helical" evidence="1">
    <location>
        <begin position="15"/>
        <end position="35"/>
    </location>
</feature>
<dbReference type="InterPro" id="IPR021515">
    <property type="entry name" value="DUF3177"/>
</dbReference>
<comment type="caution">
    <text evidence="2">The sequence shown here is derived from an EMBL/GenBank/DDBJ whole genome shotgun (WGS) entry which is preliminary data.</text>
</comment>
<dbReference type="EMBL" id="JADEXP010000001">
    <property type="protein sequence ID" value="MBE9065072.1"/>
    <property type="molecule type" value="Genomic_DNA"/>
</dbReference>
<dbReference type="RefSeq" id="WP_193989732.1">
    <property type="nucleotide sequence ID" value="NZ_JADEXP010000001.1"/>
</dbReference>
<evidence type="ECO:0000256" key="1">
    <source>
        <dbReference type="SAM" id="Phobius"/>
    </source>
</evidence>
<organism evidence="2 3">
    <name type="scientific">Leptolyngbya cf. ectocarpi LEGE 11479</name>
    <dbReference type="NCBI Taxonomy" id="1828722"/>
    <lineage>
        <taxon>Bacteria</taxon>
        <taxon>Bacillati</taxon>
        <taxon>Cyanobacteriota</taxon>
        <taxon>Cyanophyceae</taxon>
        <taxon>Leptolyngbyales</taxon>
        <taxon>Leptolyngbyaceae</taxon>
        <taxon>Leptolyngbya group</taxon>
        <taxon>Leptolyngbya</taxon>
    </lineage>
</organism>
<keyword evidence="1" id="KW-0472">Membrane</keyword>
<evidence type="ECO:0000313" key="3">
    <source>
        <dbReference type="Proteomes" id="UP000615026"/>
    </source>
</evidence>
<protein>
    <submittedName>
        <fullName evidence="2">DUF3177 family protein</fullName>
    </submittedName>
</protein>
<feature type="transmembrane region" description="Helical" evidence="1">
    <location>
        <begin position="47"/>
        <end position="64"/>
    </location>
</feature>
<dbReference type="Pfam" id="PF11375">
    <property type="entry name" value="DUF3177"/>
    <property type="match status" value="1"/>
</dbReference>
<keyword evidence="1" id="KW-0812">Transmembrane</keyword>
<reference evidence="2" key="1">
    <citation type="submission" date="2020-10" db="EMBL/GenBank/DDBJ databases">
        <authorList>
            <person name="Castelo-Branco R."/>
            <person name="Eusebio N."/>
            <person name="Adriana R."/>
            <person name="Vieira A."/>
            <person name="Brugerolle De Fraissinette N."/>
            <person name="Rezende De Castro R."/>
            <person name="Schneider M.P."/>
            <person name="Vasconcelos V."/>
            <person name="Leao P.N."/>
        </authorList>
    </citation>
    <scope>NUCLEOTIDE SEQUENCE</scope>
    <source>
        <strain evidence="2">LEGE 11479</strain>
    </source>
</reference>
<sequence length="198" mass="22736">MPSSSFLQSLVWTDYRLAVVFTVLLPLVLLVWALVTRAEVPQQLLVIYWKVSSLLAISLYLMIAELPFSFLTAVMARVLMPVSLWFWADLNEEIREQPFSWLKLAFTAWRWGLTFFCGLGVLFQLPFLRCAFSRAAFGSESCQVWLEAPKLFRQSFHSGFTPGFLGFWAILALVIYILSLSYFIFVKLGRQGRSALNQ</sequence>
<name>A0A928WYA5_LEPEC</name>
<feature type="transmembrane region" description="Helical" evidence="1">
    <location>
        <begin position="108"/>
        <end position="127"/>
    </location>
</feature>
<proteinExistence type="predicted"/>
<accession>A0A928WYA5</accession>
<feature type="transmembrane region" description="Helical" evidence="1">
    <location>
        <begin position="165"/>
        <end position="185"/>
    </location>
</feature>
<evidence type="ECO:0000313" key="2">
    <source>
        <dbReference type="EMBL" id="MBE9065072.1"/>
    </source>
</evidence>
<feature type="transmembrane region" description="Helical" evidence="1">
    <location>
        <begin position="70"/>
        <end position="88"/>
    </location>
</feature>
<gene>
    <name evidence="2" type="ORF">IQ260_00185</name>
</gene>
<keyword evidence="1" id="KW-1133">Transmembrane helix</keyword>
<dbReference type="Proteomes" id="UP000615026">
    <property type="component" value="Unassembled WGS sequence"/>
</dbReference>
<dbReference type="AlphaFoldDB" id="A0A928WYA5"/>